<protein>
    <recommendedName>
        <fullName evidence="4 11">Protoporphyrinogen oxidase</fullName>
        <ecNumber evidence="4 11">1.3.3.4</ecNumber>
    </recommendedName>
</protein>
<name>M2QU54_CERS8</name>
<evidence type="ECO:0000256" key="9">
    <source>
        <dbReference type="ARBA" id="ARBA00023244"/>
    </source>
</evidence>
<evidence type="ECO:0000256" key="7">
    <source>
        <dbReference type="ARBA" id="ARBA00023002"/>
    </source>
</evidence>
<reference evidence="13 14" key="1">
    <citation type="journal article" date="2012" name="Proc. Natl. Acad. Sci. U.S.A.">
        <title>Comparative genomics of Ceriporiopsis subvermispora and Phanerochaete chrysosporium provide insight into selective ligninolysis.</title>
        <authorList>
            <person name="Fernandez-Fueyo E."/>
            <person name="Ruiz-Duenas F.J."/>
            <person name="Ferreira P."/>
            <person name="Floudas D."/>
            <person name="Hibbett D.S."/>
            <person name="Canessa P."/>
            <person name="Larrondo L.F."/>
            <person name="James T.Y."/>
            <person name="Seelenfreund D."/>
            <person name="Lobos S."/>
            <person name="Polanco R."/>
            <person name="Tello M."/>
            <person name="Honda Y."/>
            <person name="Watanabe T."/>
            <person name="Watanabe T."/>
            <person name="Ryu J.S."/>
            <person name="Kubicek C.P."/>
            <person name="Schmoll M."/>
            <person name="Gaskell J."/>
            <person name="Hammel K.E."/>
            <person name="St John F.J."/>
            <person name="Vanden Wymelenberg A."/>
            <person name="Sabat G."/>
            <person name="Splinter BonDurant S."/>
            <person name="Syed K."/>
            <person name="Yadav J.S."/>
            <person name="Doddapaneni H."/>
            <person name="Subramanian V."/>
            <person name="Lavin J.L."/>
            <person name="Oguiza J.A."/>
            <person name="Perez G."/>
            <person name="Pisabarro A.G."/>
            <person name="Ramirez L."/>
            <person name="Santoyo F."/>
            <person name="Master E."/>
            <person name="Coutinho P.M."/>
            <person name="Henrissat B."/>
            <person name="Lombard V."/>
            <person name="Magnuson J.K."/>
            <person name="Kuees U."/>
            <person name="Hori C."/>
            <person name="Igarashi K."/>
            <person name="Samejima M."/>
            <person name="Held B.W."/>
            <person name="Barry K.W."/>
            <person name="LaButti K.M."/>
            <person name="Lapidus A."/>
            <person name="Lindquist E.A."/>
            <person name="Lucas S.M."/>
            <person name="Riley R."/>
            <person name="Salamov A.A."/>
            <person name="Hoffmeister D."/>
            <person name="Schwenk D."/>
            <person name="Hadar Y."/>
            <person name="Yarden O."/>
            <person name="de Vries R.P."/>
            <person name="Wiebenga A."/>
            <person name="Stenlid J."/>
            <person name="Eastwood D."/>
            <person name="Grigoriev I.V."/>
            <person name="Berka R.M."/>
            <person name="Blanchette R.A."/>
            <person name="Kersten P."/>
            <person name="Martinez A.T."/>
            <person name="Vicuna R."/>
            <person name="Cullen D."/>
        </authorList>
    </citation>
    <scope>NUCLEOTIDE SEQUENCE [LARGE SCALE GENOMIC DNA]</scope>
    <source>
        <strain evidence="13 14">B</strain>
    </source>
</reference>
<keyword evidence="9 11" id="KW-0627">Porphyrin biosynthesis</keyword>
<dbReference type="Pfam" id="PF01593">
    <property type="entry name" value="Amino_oxidase"/>
    <property type="match status" value="1"/>
</dbReference>
<evidence type="ECO:0000256" key="2">
    <source>
        <dbReference type="ARBA" id="ARBA00005073"/>
    </source>
</evidence>
<dbReference type="OrthoDB" id="438553at2759"/>
<accession>M2QU54</accession>
<dbReference type="InterPro" id="IPR036188">
    <property type="entry name" value="FAD/NAD-bd_sf"/>
</dbReference>
<dbReference type="HOGENOM" id="CLU_009629_1_1_1"/>
<keyword evidence="8 11" id="KW-0350">Heme biosynthesis</keyword>
<dbReference type="SUPFAM" id="SSF51905">
    <property type="entry name" value="FAD/NAD(P)-binding domain"/>
    <property type="match status" value="1"/>
</dbReference>
<evidence type="ECO:0000256" key="3">
    <source>
        <dbReference type="ARBA" id="ARBA00010551"/>
    </source>
</evidence>
<dbReference type="STRING" id="914234.M2QU54"/>
<evidence type="ECO:0000256" key="4">
    <source>
        <dbReference type="ARBA" id="ARBA00012867"/>
    </source>
</evidence>
<dbReference type="PANTHER" id="PTHR42923:SF3">
    <property type="entry name" value="PROTOPORPHYRINOGEN OXIDASE"/>
    <property type="match status" value="1"/>
</dbReference>
<evidence type="ECO:0000256" key="11">
    <source>
        <dbReference type="RuleBase" id="RU367069"/>
    </source>
</evidence>
<comment type="cofactor">
    <cofactor evidence="11">
        <name>FAD</name>
        <dbReference type="ChEBI" id="CHEBI:57692"/>
    </cofactor>
    <text evidence="11">Binds 1 FAD per subunit.</text>
</comment>
<dbReference type="InterPro" id="IPR002937">
    <property type="entry name" value="Amino_oxidase"/>
</dbReference>
<evidence type="ECO:0000256" key="1">
    <source>
        <dbReference type="ARBA" id="ARBA00002600"/>
    </source>
</evidence>
<evidence type="ECO:0000256" key="6">
    <source>
        <dbReference type="ARBA" id="ARBA00022827"/>
    </source>
</evidence>
<evidence type="ECO:0000313" key="13">
    <source>
        <dbReference type="EMBL" id="EMD35610.1"/>
    </source>
</evidence>
<proteinExistence type="inferred from homology"/>
<feature type="domain" description="Amine oxidase" evidence="12">
    <location>
        <begin position="13"/>
        <end position="353"/>
    </location>
</feature>
<keyword evidence="7 11" id="KW-0560">Oxidoreductase</keyword>
<keyword evidence="6 11" id="KW-0274">FAD</keyword>
<sequence>MPPSHIGILGGGLSGLSAAFHLARRFPSPATRITLIEAAPRLGGWVRSERVALQVHGRKGSVLLEAGPRTLRPNSPAVLELINLLNLEKSLITVPRTAPAAQNRFLHIPGTRGLARIPTAIPSMITSPLGKMMMAAVLRDLFKSSNGPSSDTDESVDAFLTRRFGPKFAQTFGSALVHGIYAADSRMLSVRAAFPMLYDLTRRGKGSVVRGAIKSAFSKSDKTNPMKGYDVGDIKQKMEAVSVFSFKDGLETIVKEMELELDRLGVQMVKGDPVSSFAMNGTESEPSFEVTTASGSLYQFSHFVSALPLPRLHTLLETSGPSRSEASAMQTLDSLTTVPASSVTVVNLVFPAYTREGRPLRLHPPGFGYLVPRPNSGYISEATRPENPLGVLGTVFDSCALSDQDEIESPSGGGPPFIKMTVMIGGPYYASLPYPWNDNLQLLLPFLPRTLSTHMSVELPVPICHRVHHHSACIPPPGAGHLSRVRELRDHAKKLWRGRGEIIGAGVGGVSVGDCIEGGRRAGLEW</sequence>
<dbReference type="EMBL" id="KB445800">
    <property type="protein sequence ID" value="EMD35610.1"/>
    <property type="molecule type" value="Genomic_DNA"/>
</dbReference>
<evidence type="ECO:0000259" key="12">
    <source>
        <dbReference type="Pfam" id="PF01593"/>
    </source>
</evidence>
<comment type="catalytic activity">
    <reaction evidence="10 11">
        <text>protoporphyrinogen IX + 3 O2 = protoporphyrin IX + 3 H2O2</text>
        <dbReference type="Rhea" id="RHEA:25576"/>
        <dbReference type="ChEBI" id="CHEBI:15379"/>
        <dbReference type="ChEBI" id="CHEBI:16240"/>
        <dbReference type="ChEBI" id="CHEBI:57306"/>
        <dbReference type="ChEBI" id="CHEBI:57307"/>
        <dbReference type="EC" id="1.3.3.4"/>
    </reaction>
</comment>
<dbReference type="AlphaFoldDB" id="M2QU54"/>
<keyword evidence="5 11" id="KW-0285">Flavoprotein</keyword>
<organism evidence="13 14">
    <name type="scientific">Ceriporiopsis subvermispora (strain B)</name>
    <name type="common">White-rot fungus</name>
    <name type="synonym">Gelatoporia subvermispora</name>
    <dbReference type="NCBI Taxonomy" id="914234"/>
    <lineage>
        <taxon>Eukaryota</taxon>
        <taxon>Fungi</taxon>
        <taxon>Dikarya</taxon>
        <taxon>Basidiomycota</taxon>
        <taxon>Agaricomycotina</taxon>
        <taxon>Agaricomycetes</taxon>
        <taxon>Polyporales</taxon>
        <taxon>Gelatoporiaceae</taxon>
        <taxon>Gelatoporia</taxon>
    </lineage>
</organism>
<dbReference type="UniPathway" id="UPA00251">
    <property type="reaction ID" value="UER00324"/>
</dbReference>
<dbReference type="SUPFAM" id="SSF54373">
    <property type="entry name" value="FAD-linked reductases, C-terminal domain"/>
    <property type="match status" value="1"/>
</dbReference>
<dbReference type="GO" id="GO:0005743">
    <property type="term" value="C:mitochondrial inner membrane"/>
    <property type="evidence" value="ECO:0007669"/>
    <property type="project" value="UniProtKB-SubCell"/>
</dbReference>
<dbReference type="InterPro" id="IPR004572">
    <property type="entry name" value="Protoporphyrinogen_oxidase"/>
</dbReference>
<dbReference type="InterPro" id="IPR050464">
    <property type="entry name" value="Zeta_carotene_desat/Oxidored"/>
</dbReference>
<comment type="pathway">
    <text evidence="2 11">Porphyrin-containing compound metabolism; protoporphyrin-IX biosynthesis; protoporphyrin-IX from protoporphyrinogen-IX: step 1/1.</text>
</comment>
<evidence type="ECO:0000313" key="14">
    <source>
        <dbReference type="Proteomes" id="UP000016930"/>
    </source>
</evidence>
<evidence type="ECO:0000256" key="10">
    <source>
        <dbReference type="ARBA" id="ARBA00047554"/>
    </source>
</evidence>
<dbReference type="EC" id="1.3.3.4" evidence="4 11"/>
<dbReference type="NCBIfam" id="TIGR00562">
    <property type="entry name" value="proto_IX_ox"/>
    <property type="match status" value="1"/>
</dbReference>
<comment type="similarity">
    <text evidence="3 11">Belongs to the protoporphyrinogen/coproporphyrinogen oxidase family. Protoporphyrinogen oxidase subfamily.</text>
</comment>
<dbReference type="Gene3D" id="3.50.50.60">
    <property type="entry name" value="FAD/NAD(P)-binding domain"/>
    <property type="match status" value="1"/>
</dbReference>
<comment type="subcellular location">
    <subcellularLocation>
        <location evidence="11">Mitochondrion inner membrane</location>
    </subcellularLocation>
</comment>
<gene>
    <name evidence="13" type="ORF">CERSUDRAFT_53449</name>
</gene>
<keyword evidence="14" id="KW-1185">Reference proteome</keyword>
<evidence type="ECO:0000256" key="5">
    <source>
        <dbReference type="ARBA" id="ARBA00022630"/>
    </source>
</evidence>
<dbReference type="PANTHER" id="PTHR42923">
    <property type="entry name" value="PROTOPORPHYRINOGEN OXIDASE"/>
    <property type="match status" value="1"/>
</dbReference>
<dbReference type="GO" id="GO:0006782">
    <property type="term" value="P:protoporphyrinogen IX biosynthetic process"/>
    <property type="evidence" value="ECO:0007669"/>
    <property type="project" value="UniProtKB-UniRule"/>
</dbReference>
<dbReference type="Proteomes" id="UP000016930">
    <property type="component" value="Unassembled WGS sequence"/>
</dbReference>
<dbReference type="GO" id="GO:0004729">
    <property type="term" value="F:oxygen-dependent protoporphyrinogen oxidase activity"/>
    <property type="evidence" value="ECO:0007669"/>
    <property type="project" value="UniProtKB-UniRule"/>
</dbReference>
<comment type="function">
    <text evidence="1 11">Catalyzes the 6-electron oxidation of protoporphyrinogen-IX to form protoporphyrin-IX.</text>
</comment>
<evidence type="ECO:0000256" key="8">
    <source>
        <dbReference type="ARBA" id="ARBA00023133"/>
    </source>
</evidence>